<dbReference type="AlphaFoldDB" id="A0A975DEG2"/>
<dbReference type="RefSeq" id="WP_208832205.1">
    <property type="nucleotide sequence ID" value="NZ_CP072110.1"/>
</dbReference>
<keyword evidence="6 7" id="KW-0472">Membrane</keyword>
<protein>
    <submittedName>
        <fullName evidence="8">Chromate efflux transporter</fullName>
    </submittedName>
</protein>
<sequence length="392" mass="41979">MTKTLQIFWQFLLLGCISFGGPAAHIGYFKVKFVDDQKWLTDKEYADLVALSHFLPGPGSSQVGFAIGHHRDGLRGAIAAFLGFTLPSFLLIVLISLFAFTNFEADSLWQGVVHGLKLLAVVVVADALLGMAKSFCKTRLTSCIALLTAALLVLHPSILLQMLLIGVAALLGALLLKPEQDVNTLTTNQNTKLTLFAELNWTALCLFLILFIGLPLFAVQNSWISLASDFYYAGSLVFGGGHVVLPLLQELVADKLTSEQFILGYASAQAMPGPMFSLAAFLGAELLPISPWLAAICATIFIFLPGFLLLLGVRSAWSKLMTVPKLQGASAGINACVVGLLLTAFINPVLTEAITSSVDIALALLGFAALRILKASVIYVVIFFTASGLLFL</sequence>
<feature type="transmembrane region" description="Helical" evidence="7">
    <location>
        <begin position="112"/>
        <end position="132"/>
    </location>
</feature>
<dbReference type="GO" id="GO:0005886">
    <property type="term" value="C:plasma membrane"/>
    <property type="evidence" value="ECO:0007669"/>
    <property type="project" value="UniProtKB-SubCell"/>
</dbReference>
<dbReference type="Pfam" id="PF02417">
    <property type="entry name" value="Chromate_transp"/>
    <property type="match status" value="2"/>
</dbReference>
<feature type="transmembrane region" description="Helical" evidence="7">
    <location>
        <begin position="144"/>
        <end position="175"/>
    </location>
</feature>
<dbReference type="Proteomes" id="UP000682739">
    <property type="component" value="Chromosome"/>
</dbReference>
<feature type="transmembrane region" description="Helical" evidence="7">
    <location>
        <begin position="261"/>
        <end position="284"/>
    </location>
</feature>
<organism evidence="8 9">
    <name type="scientific">Psychrosphaera ytuae</name>
    <dbReference type="NCBI Taxonomy" id="2820710"/>
    <lineage>
        <taxon>Bacteria</taxon>
        <taxon>Pseudomonadati</taxon>
        <taxon>Pseudomonadota</taxon>
        <taxon>Gammaproteobacteria</taxon>
        <taxon>Alteromonadales</taxon>
        <taxon>Pseudoalteromonadaceae</taxon>
        <taxon>Psychrosphaera</taxon>
    </lineage>
</organism>
<dbReference type="PANTHER" id="PTHR33567:SF3">
    <property type="entry name" value="CHROMATE ION TRANSPORTER (EUROFUNG)"/>
    <property type="match status" value="1"/>
</dbReference>
<dbReference type="PROSITE" id="PS51257">
    <property type="entry name" value="PROKAR_LIPOPROTEIN"/>
    <property type="match status" value="1"/>
</dbReference>
<evidence type="ECO:0000256" key="2">
    <source>
        <dbReference type="ARBA" id="ARBA00005262"/>
    </source>
</evidence>
<evidence type="ECO:0000256" key="4">
    <source>
        <dbReference type="ARBA" id="ARBA00022692"/>
    </source>
</evidence>
<evidence type="ECO:0000313" key="8">
    <source>
        <dbReference type="EMBL" id="QTH64150.1"/>
    </source>
</evidence>
<dbReference type="InterPro" id="IPR003370">
    <property type="entry name" value="Chromate_transpt"/>
</dbReference>
<reference evidence="8" key="1">
    <citation type="submission" date="2021-03" db="EMBL/GenBank/DDBJ databases">
        <title>Description of Psychrosphaera ytuae sp. nov. isolated from deep sea sediment of South China Sea.</title>
        <authorList>
            <person name="Zhang J."/>
            <person name="Xu X.-D."/>
        </authorList>
    </citation>
    <scope>NUCLEOTIDE SEQUENCE</scope>
    <source>
        <strain evidence="8">MTZ26</strain>
    </source>
</reference>
<dbReference type="InterPro" id="IPR014047">
    <property type="entry name" value="Chr_Tranpt_l_chain"/>
</dbReference>
<proteinExistence type="inferred from homology"/>
<keyword evidence="3" id="KW-1003">Cell membrane</keyword>
<evidence type="ECO:0000256" key="5">
    <source>
        <dbReference type="ARBA" id="ARBA00022989"/>
    </source>
</evidence>
<feature type="transmembrane region" description="Helical" evidence="7">
    <location>
        <begin position="362"/>
        <end position="391"/>
    </location>
</feature>
<evidence type="ECO:0000256" key="3">
    <source>
        <dbReference type="ARBA" id="ARBA00022475"/>
    </source>
</evidence>
<comment type="similarity">
    <text evidence="2">Belongs to the chromate ion transporter (CHR) (TC 2.A.51) family.</text>
</comment>
<name>A0A975DEG2_9GAMM</name>
<keyword evidence="5 7" id="KW-1133">Transmembrane helix</keyword>
<comment type="subcellular location">
    <subcellularLocation>
        <location evidence="1">Cell membrane</location>
        <topology evidence="1">Multi-pass membrane protein</topology>
    </subcellularLocation>
</comment>
<feature type="transmembrane region" description="Helical" evidence="7">
    <location>
        <begin position="291"/>
        <end position="311"/>
    </location>
</feature>
<feature type="transmembrane region" description="Helical" evidence="7">
    <location>
        <begin position="7"/>
        <end position="28"/>
    </location>
</feature>
<keyword evidence="9" id="KW-1185">Reference proteome</keyword>
<dbReference type="PIRSF" id="PIRSF004810">
    <property type="entry name" value="ChrA"/>
    <property type="match status" value="1"/>
</dbReference>
<evidence type="ECO:0000256" key="1">
    <source>
        <dbReference type="ARBA" id="ARBA00004651"/>
    </source>
</evidence>
<keyword evidence="4 7" id="KW-0812">Transmembrane</keyword>
<dbReference type="KEGG" id="psym:J1N51_01285"/>
<accession>A0A975DEG2</accession>
<dbReference type="PANTHER" id="PTHR33567">
    <property type="entry name" value="CHROMATE ION TRANSPORTER (EUROFUNG)"/>
    <property type="match status" value="1"/>
</dbReference>
<feature type="transmembrane region" description="Helical" evidence="7">
    <location>
        <begin position="195"/>
        <end position="218"/>
    </location>
</feature>
<evidence type="ECO:0000313" key="9">
    <source>
        <dbReference type="Proteomes" id="UP000682739"/>
    </source>
</evidence>
<feature type="transmembrane region" description="Helical" evidence="7">
    <location>
        <begin position="331"/>
        <end position="350"/>
    </location>
</feature>
<feature type="transmembrane region" description="Helical" evidence="7">
    <location>
        <begin position="230"/>
        <end position="249"/>
    </location>
</feature>
<evidence type="ECO:0000256" key="6">
    <source>
        <dbReference type="ARBA" id="ARBA00023136"/>
    </source>
</evidence>
<evidence type="ECO:0000256" key="7">
    <source>
        <dbReference type="SAM" id="Phobius"/>
    </source>
</evidence>
<gene>
    <name evidence="8" type="primary">chrA</name>
    <name evidence="8" type="ORF">J1N51_01285</name>
</gene>
<dbReference type="NCBIfam" id="TIGR00937">
    <property type="entry name" value="2A51"/>
    <property type="match status" value="1"/>
</dbReference>
<feature type="transmembrane region" description="Helical" evidence="7">
    <location>
        <begin position="79"/>
        <end position="100"/>
    </location>
</feature>
<dbReference type="GO" id="GO:0015109">
    <property type="term" value="F:chromate transmembrane transporter activity"/>
    <property type="evidence" value="ECO:0007669"/>
    <property type="project" value="InterPro"/>
</dbReference>
<dbReference type="EMBL" id="CP072110">
    <property type="protein sequence ID" value="QTH64150.1"/>
    <property type="molecule type" value="Genomic_DNA"/>
</dbReference>